<organism evidence="12 13">
    <name type="scientific">Blastocystis sp. subtype 1 (strain ATCC 50177 / NandII)</name>
    <dbReference type="NCBI Taxonomy" id="478820"/>
    <lineage>
        <taxon>Eukaryota</taxon>
        <taxon>Sar</taxon>
        <taxon>Stramenopiles</taxon>
        <taxon>Bigyra</taxon>
        <taxon>Opalozoa</taxon>
        <taxon>Opalinata</taxon>
        <taxon>Blastocystidae</taxon>
        <taxon>Blastocystis</taxon>
    </lineage>
</organism>
<dbReference type="PROSITE" id="PS50920">
    <property type="entry name" value="SOLCAR"/>
    <property type="match status" value="3"/>
</dbReference>
<dbReference type="OrthoDB" id="1924968at2759"/>
<keyword evidence="9 10" id="KW-0472">Membrane</keyword>
<dbReference type="Proteomes" id="UP000078348">
    <property type="component" value="Unassembled WGS sequence"/>
</dbReference>
<evidence type="ECO:0000256" key="11">
    <source>
        <dbReference type="RuleBase" id="RU000488"/>
    </source>
</evidence>
<evidence type="ECO:0000313" key="12">
    <source>
        <dbReference type="EMBL" id="OAO17050.1"/>
    </source>
</evidence>
<evidence type="ECO:0000256" key="9">
    <source>
        <dbReference type="ARBA" id="ARBA00023136"/>
    </source>
</evidence>
<evidence type="ECO:0000256" key="3">
    <source>
        <dbReference type="ARBA" id="ARBA00022448"/>
    </source>
</evidence>
<accession>A0A196SJ36</accession>
<evidence type="ECO:0000256" key="4">
    <source>
        <dbReference type="ARBA" id="ARBA00022692"/>
    </source>
</evidence>
<dbReference type="GO" id="GO:0005743">
    <property type="term" value="C:mitochondrial inner membrane"/>
    <property type="evidence" value="ECO:0007669"/>
    <property type="project" value="UniProtKB-SubCell"/>
</dbReference>
<name>A0A196SJ36_BLAHN</name>
<proteinExistence type="inferred from homology"/>
<feature type="repeat" description="Solcar" evidence="10">
    <location>
        <begin position="110"/>
        <end position="197"/>
    </location>
</feature>
<evidence type="ECO:0000256" key="10">
    <source>
        <dbReference type="PROSITE-ProRule" id="PRU00282"/>
    </source>
</evidence>
<evidence type="ECO:0000256" key="8">
    <source>
        <dbReference type="ARBA" id="ARBA00023128"/>
    </source>
</evidence>
<comment type="subcellular location">
    <subcellularLocation>
        <location evidence="1">Mitochondrion inner membrane</location>
        <topology evidence="1">Multi-pass membrane protein</topology>
    </subcellularLocation>
</comment>
<evidence type="ECO:0000313" key="13">
    <source>
        <dbReference type="Proteomes" id="UP000078348"/>
    </source>
</evidence>
<dbReference type="EMBL" id="LXWW01000047">
    <property type="protein sequence ID" value="OAO17050.1"/>
    <property type="molecule type" value="Genomic_DNA"/>
</dbReference>
<gene>
    <name evidence="12" type="ORF">AV274_1207</name>
</gene>
<keyword evidence="4 10" id="KW-0812">Transmembrane</keyword>
<evidence type="ECO:0000256" key="2">
    <source>
        <dbReference type="ARBA" id="ARBA00006375"/>
    </source>
</evidence>
<evidence type="ECO:0000256" key="7">
    <source>
        <dbReference type="ARBA" id="ARBA00022989"/>
    </source>
</evidence>
<dbReference type="InterPro" id="IPR050391">
    <property type="entry name" value="Mito_Metabolite_Transporter"/>
</dbReference>
<dbReference type="Pfam" id="PF00153">
    <property type="entry name" value="Mito_carr"/>
    <property type="match status" value="3"/>
</dbReference>
<protein>
    <submittedName>
        <fullName evidence="12">Mitochondrial 2-oxoglutarate/malate carrier protein</fullName>
    </submittedName>
</protein>
<keyword evidence="5" id="KW-0677">Repeat</keyword>
<feature type="repeat" description="Solcar" evidence="10">
    <location>
        <begin position="205"/>
        <end position="296"/>
    </location>
</feature>
<keyword evidence="13" id="KW-1185">Reference proteome</keyword>
<evidence type="ECO:0000256" key="1">
    <source>
        <dbReference type="ARBA" id="ARBA00004448"/>
    </source>
</evidence>
<dbReference type="InterPro" id="IPR023395">
    <property type="entry name" value="MCP_dom_sf"/>
</dbReference>
<dbReference type="PANTHER" id="PTHR45618">
    <property type="entry name" value="MITOCHONDRIAL DICARBOXYLATE CARRIER-RELATED"/>
    <property type="match status" value="1"/>
</dbReference>
<dbReference type="STRING" id="478820.A0A196SJ36"/>
<evidence type="ECO:0000256" key="6">
    <source>
        <dbReference type="ARBA" id="ARBA00022792"/>
    </source>
</evidence>
<feature type="repeat" description="Solcar" evidence="10">
    <location>
        <begin position="9"/>
        <end position="96"/>
    </location>
</feature>
<keyword evidence="6" id="KW-0999">Mitochondrion inner membrane</keyword>
<reference evidence="12 13" key="1">
    <citation type="submission" date="2016-05" db="EMBL/GenBank/DDBJ databases">
        <title>Nuclear genome of Blastocystis sp. subtype 1 NandII.</title>
        <authorList>
            <person name="Gentekaki E."/>
            <person name="Curtis B."/>
            <person name="Stairs C."/>
            <person name="Eme L."/>
            <person name="Herman E."/>
            <person name="Klimes V."/>
            <person name="Arias M.C."/>
            <person name="Elias M."/>
            <person name="Hilliou F."/>
            <person name="Klute M."/>
            <person name="Malik S.-B."/>
            <person name="Pightling A."/>
            <person name="Rachubinski R."/>
            <person name="Salas D."/>
            <person name="Schlacht A."/>
            <person name="Suga H."/>
            <person name="Archibald J."/>
            <person name="Ball S.G."/>
            <person name="Clark G."/>
            <person name="Dacks J."/>
            <person name="Van Der Giezen M."/>
            <person name="Tsaousis A."/>
            <person name="Roger A."/>
        </authorList>
    </citation>
    <scope>NUCLEOTIDE SEQUENCE [LARGE SCALE GENOMIC DNA]</scope>
    <source>
        <strain evidence="13">ATCC 50177 / NandII</strain>
    </source>
</reference>
<keyword evidence="7" id="KW-1133">Transmembrane helix</keyword>
<dbReference type="InterPro" id="IPR018108">
    <property type="entry name" value="MCP_transmembrane"/>
</dbReference>
<dbReference type="SUPFAM" id="SSF103506">
    <property type="entry name" value="Mitochondrial carrier"/>
    <property type="match status" value="1"/>
</dbReference>
<evidence type="ECO:0000256" key="5">
    <source>
        <dbReference type="ARBA" id="ARBA00022737"/>
    </source>
</evidence>
<comment type="caution">
    <text evidence="12">The sequence shown here is derived from an EMBL/GenBank/DDBJ whole genome shotgun (WGS) entry which is preliminary data.</text>
</comment>
<keyword evidence="8" id="KW-0496">Mitochondrion</keyword>
<comment type="similarity">
    <text evidence="2 11">Belongs to the mitochondrial carrier (TC 2.A.29) family.</text>
</comment>
<keyword evidence="3 11" id="KW-0813">Transport</keyword>
<dbReference type="FunFam" id="1.50.40.10:FF:000009">
    <property type="entry name" value="Mitochondrial 2-oxoglutarate/malate carrier protein"/>
    <property type="match status" value="1"/>
</dbReference>
<sequence>MAEKPKGVKYSIRPFAAGGCAACFSTCCIFPFDMVKTRILLSTKSSNVPSTFTTVVKYIYKREGPLGFYHGLSAAFMREAVYGTARLGIFDTLSATLKKKQHVDAIPLWEKALCGMTAGALGGIMGNPFDISLVRMQADGVAPPELKRGYHNAFQAVWKIASEEGILCLWRGAVPVVWRAIGMNTGLLASYDQGKEFLEKRFPDHHYLCSFGASGISGFICSFTALPFDLVKVRIMNMHPDPVTGELPYKGFLDCIKKIYVNEGFLRFWKGYWAFYSRSAPHGMITLMTKEFFTAGYNKLFNCC</sequence>
<dbReference type="Gene3D" id="1.50.40.10">
    <property type="entry name" value="Mitochondrial carrier domain"/>
    <property type="match status" value="1"/>
</dbReference>
<dbReference type="AlphaFoldDB" id="A0A196SJ36"/>